<dbReference type="InterPro" id="IPR007361">
    <property type="entry name" value="DUF427"/>
</dbReference>
<feature type="domain" description="DUF427" evidence="1">
    <location>
        <begin position="3"/>
        <end position="88"/>
    </location>
</feature>
<dbReference type="PANTHER" id="PTHR34310:SF5">
    <property type="entry name" value="DUF427 DOMAIN PROTEIN (AFU_ORTHOLOGUE AFUA_3G02220)"/>
    <property type="match status" value="1"/>
</dbReference>
<evidence type="ECO:0000313" key="2">
    <source>
        <dbReference type="EMBL" id="NNF07316.1"/>
    </source>
</evidence>
<dbReference type="Gene3D" id="2.170.150.40">
    <property type="entry name" value="Domain of unknown function (DUF427)"/>
    <property type="match status" value="1"/>
</dbReference>
<dbReference type="PANTHER" id="PTHR34310">
    <property type="entry name" value="DUF427 DOMAIN PROTEIN (AFU_ORTHOLOGUE AFUA_3G02220)"/>
    <property type="match status" value="1"/>
</dbReference>
<evidence type="ECO:0000259" key="1">
    <source>
        <dbReference type="Pfam" id="PF04248"/>
    </source>
</evidence>
<name>A0A7Y2E8U8_UNCEI</name>
<dbReference type="Proteomes" id="UP000547674">
    <property type="component" value="Unassembled WGS sequence"/>
</dbReference>
<reference evidence="2 3" key="1">
    <citation type="submission" date="2020-03" db="EMBL/GenBank/DDBJ databases">
        <title>Metabolic flexibility allows generalist bacteria to become dominant in a frequently disturbed ecosystem.</title>
        <authorList>
            <person name="Chen Y.-J."/>
            <person name="Leung P.M."/>
            <person name="Bay S.K."/>
            <person name="Hugenholtz P."/>
            <person name="Kessler A.J."/>
            <person name="Shelley G."/>
            <person name="Waite D.W."/>
            <person name="Cook P.L."/>
            <person name="Greening C."/>
        </authorList>
    </citation>
    <scope>NUCLEOTIDE SEQUENCE [LARGE SCALE GENOMIC DNA]</scope>
    <source>
        <strain evidence="2">SS_bin_28</strain>
    </source>
</reference>
<sequence>MAKAVWQGVVLAESDKTVEVEGNQYFPPESLKKEFFQGNASTTVCPWKGTANYYDVVVNGKTNEGAAWFYKTPKDAAAQIKDHVAFWKGVEITS</sequence>
<protein>
    <submittedName>
        <fullName evidence="2">DUF427 domain-containing protein</fullName>
    </submittedName>
</protein>
<dbReference type="Pfam" id="PF04248">
    <property type="entry name" value="NTP_transf_9"/>
    <property type="match status" value="1"/>
</dbReference>
<comment type="caution">
    <text evidence="2">The sequence shown here is derived from an EMBL/GenBank/DDBJ whole genome shotgun (WGS) entry which is preliminary data.</text>
</comment>
<organism evidence="2 3">
    <name type="scientific">Eiseniibacteriota bacterium</name>
    <dbReference type="NCBI Taxonomy" id="2212470"/>
    <lineage>
        <taxon>Bacteria</taxon>
        <taxon>Candidatus Eiseniibacteriota</taxon>
    </lineage>
</organism>
<dbReference type="InterPro" id="IPR038694">
    <property type="entry name" value="DUF427_sf"/>
</dbReference>
<gene>
    <name evidence="2" type="ORF">HKN21_11195</name>
</gene>
<dbReference type="EMBL" id="JABDJR010000449">
    <property type="protein sequence ID" value="NNF07316.1"/>
    <property type="molecule type" value="Genomic_DNA"/>
</dbReference>
<evidence type="ECO:0000313" key="3">
    <source>
        <dbReference type="Proteomes" id="UP000547674"/>
    </source>
</evidence>
<accession>A0A7Y2E8U8</accession>
<proteinExistence type="predicted"/>
<dbReference type="AlphaFoldDB" id="A0A7Y2E8U8"/>